<comment type="caution">
    <text evidence="2">The sequence shown here is derived from an EMBL/GenBank/DDBJ whole genome shotgun (WGS) entry which is preliminary data.</text>
</comment>
<protein>
    <recommendedName>
        <fullName evidence="1">Fibrinogen C-terminal domain-containing protein</fullName>
    </recommendedName>
</protein>
<feature type="non-terminal residue" evidence="2">
    <location>
        <position position="106"/>
    </location>
</feature>
<reference evidence="2 3" key="1">
    <citation type="submission" date="2024-05" db="EMBL/GenBank/DDBJ databases">
        <authorList>
            <person name="Wallberg A."/>
        </authorList>
    </citation>
    <scope>NUCLEOTIDE SEQUENCE [LARGE SCALE GENOMIC DNA]</scope>
</reference>
<dbReference type="InterPro" id="IPR002181">
    <property type="entry name" value="Fibrinogen_a/b/g_C_dom"/>
</dbReference>
<feature type="domain" description="Fibrinogen C-terminal" evidence="1">
    <location>
        <begin position="32"/>
        <end position="106"/>
    </location>
</feature>
<evidence type="ECO:0000313" key="3">
    <source>
        <dbReference type="Proteomes" id="UP001497623"/>
    </source>
</evidence>
<accession>A0AAV2RAD8</accession>
<dbReference type="SUPFAM" id="SSF56496">
    <property type="entry name" value="Fibrinogen C-terminal domain-like"/>
    <property type="match status" value="1"/>
</dbReference>
<dbReference type="InterPro" id="IPR050373">
    <property type="entry name" value="Fibrinogen_C-term_domain"/>
</dbReference>
<dbReference type="InterPro" id="IPR036056">
    <property type="entry name" value="Fibrinogen-like_C"/>
</dbReference>
<sequence>GEISFGYRVAYDNMSQPLIIYCDEDVMTSFRDLKTAAAKNCFELQEQGMYSDGPNIIYPYSNHPDTPLLVYCDQTTDYGGRTGGWTVIQRRFDGSKDFLQRLDPIS</sequence>
<dbReference type="PROSITE" id="PS51406">
    <property type="entry name" value="FIBRINOGEN_C_2"/>
    <property type="match status" value="1"/>
</dbReference>
<name>A0AAV2RAD8_MEGNR</name>
<dbReference type="InterPro" id="IPR014716">
    <property type="entry name" value="Fibrinogen_a/b/g_C_1"/>
</dbReference>
<keyword evidence="3" id="KW-1185">Reference proteome</keyword>
<dbReference type="GO" id="GO:0005615">
    <property type="term" value="C:extracellular space"/>
    <property type="evidence" value="ECO:0007669"/>
    <property type="project" value="TreeGrafter"/>
</dbReference>
<dbReference type="AlphaFoldDB" id="A0AAV2RAD8"/>
<dbReference type="PANTHER" id="PTHR19143">
    <property type="entry name" value="FIBRINOGEN/TENASCIN/ANGIOPOEITIN"/>
    <property type="match status" value="1"/>
</dbReference>
<dbReference type="Gene3D" id="3.90.215.10">
    <property type="entry name" value="Gamma Fibrinogen, chain A, domain 1"/>
    <property type="match status" value="1"/>
</dbReference>
<organism evidence="2 3">
    <name type="scientific">Meganyctiphanes norvegica</name>
    <name type="common">Northern krill</name>
    <name type="synonym">Thysanopoda norvegica</name>
    <dbReference type="NCBI Taxonomy" id="48144"/>
    <lineage>
        <taxon>Eukaryota</taxon>
        <taxon>Metazoa</taxon>
        <taxon>Ecdysozoa</taxon>
        <taxon>Arthropoda</taxon>
        <taxon>Crustacea</taxon>
        <taxon>Multicrustacea</taxon>
        <taxon>Malacostraca</taxon>
        <taxon>Eumalacostraca</taxon>
        <taxon>Eucarida</taxon>
        <taxon>Euphausiacea</taxon>
        <taxon>Euphausiidae</taxon>
        <taxon>Meganyctiphanes</taxon>
    </lineage>
</organism>
<gene>
    <name evidence="2" type="ORF">MNOR_LOCUS21839</name>
</gene>
<dbReference type="Proteomes" id="UP001497623">
    <property type="component" value="Unassembled WGS sequence"/>
</dbReference>
<feature type="non-terminal residue" evidence="2">
    <location>
        <position position="1"/>
    </location>
</feature>
<evidence type="ECO:0000313" key="2">
    <source>
        <dbReference type="EMBL" id="CAL4119872.1"/>
    </source>
</evidence>
<dbReference type="Pfam" id="PF00147">
    <property type="entry name" value="Fibrinogen_C"/>
    <property type="match status" value="1"/>
</dbReference>
<evidence type="ECO:0000259" key="1">
    <source>
        <dbReference type="PROSITE" id="PS51406"/>
    </source>
</evidence>
<dbReference type="EMBL" id="CAXKWB010017851">
    <property type="protein sequence ID" value="CAL4119872.1"/>
    <property type="molecule type" value="Genomic_DNA"/>
</dbReference>
<proteinExistence type="predicted"/>